<dbReference type="InterPro" id="IPR025110">
    <property type="entry name" value="AMP-bd_C"/>
</dbReference>
<organism evidence="4 5">
    <name type="scientific">Cellulomonas composti</name>
    <dbReference type="NCBI Taxonomy" id="266130"/>
    <lineage>
        <taxon>Bacteria</taxon>
        <taxon>Bacillati</taxon>
        <taxon>Actinomycetota</taxon>
        <taxon>Actinomycetes</taxon>
        <taxon>Micrococcales</taxon>
        <taxon>Cellulomonadaceae</taxon>
        <taxon>Cellulomonas</taxon>
    </lineage>
</organism>
<dbReference type="InterPro" id="IPR050237">
    <property type="entry name" value="ATP-dep_AMP-bd_enzyme"/>
</dbReference>
<proteinExistence type="predicted"/>
<accession>A0A511JEG1</accession>
<evidence type="ECO:0000313" key="5">
    <source>
        <dbReference type="Proteomes" id="UP000321720"/>
    </source>
</evidence>
<protein>
    <submittedName>
        <fullName evidence="4">O-succinylbenzoic acid--CoA ligase</fullName>
    </submittedName>
</protein>
<evidence type="ECO:0000259" key="3">
    <source>
        <dbReference type="Pfam" id="PF13193"/>
    </source>
</evidence>
<keyword evidence="5" id="KW-1185">Reference proteome</keyword>
<gene>
    <name evidence="4" type="primary">menE</name>
    <name evidence="4" type="ORF">CCO02nite_30360</name>
</gene>
<dbReference type="Gene3D" id="3.30.300.30">
    <property type="match status" value="1"/>
</dbReference>
<dbReference type="PANTHER" id="PTHR43767">
    <property type="entry name" value="LONG-CHAIN-FATTY-ACID--COA LIGASE"/>
    <property type="match status" value="1"/>
</dbReference>
<evidence type="ECO:0000313" key="4">
    <source>
        <dbReference type="EMBL" id="GEL96378.1"/>
    </source>
</evidence>
<dbReference type="NCBIfam" id="NF005877">
    <property type="entry name" value="PRK07824.1"/>
    <property type="match status" value="1"/>
</dbReference>
<dbReference type="InterPro" id="IPR042099">
    <property type="entry name" value="ANL_N_sf"/>
</dbReference>
<dbReference type="InterPro" id="IPR000873">
    <property type="entry name" value="AMP-dep_synth/lig_dom"/>
</dbReference>
<feature type="compositionally biased region" description="Low complexity" evidence="1">
    <location>
        <begin position="370"/>
        <end position="379"/>
    </location>
</feature>
<dbReference type="SUPFAM" id="SSF56801">
    <property type="entry name" value="Acetyl-CoA synthetase-like"/>
    <property type="match status" value="1"/>
</dbReference>
<dbReference type="AlphaFoldDB" id="A0A511JEG1"/>
<dbReference type="InterPro" id="IPR045851">
    <property type="entry name" value="AMP-bd_C_sf"/>
</dbReference>
<dbReference type="Pfam" id="PF13193">
    <property type="entry name" value="AMP-binding_C"/>
    <property type="match status" value="1"/>
</dbReference>
<dbReference type="OrthoDB" id="9803968at2"/>
<reference evidence="4 5" key="1">
    <citation type="submission" date="2019-07" db="EMBL/GenBank/DDBJ databases">
        <title>Whole genome shotgun sequence of Cellulomonas composti NBRC 100758.</title>
        <authorList>
            <person name="Hosoyama A."/>
            <person name="Uohara A."/>
            <person name="Ohji S."/>
            <person name="Ichikawa N."/>
        </authorList>
    </citation>
    <scope>NUCLEOTIDE SEQUENCE [LARGE SCALE GENOMIC DNA]</scope>
    <source>
        <strain evidence="4 5">NBRC 100758</strain>
    </source>
</reference>
<evidence type="ECO:0000259" key="2">
    <source>
        <dbReference type="Pfam" id="PF00501"/>
    </source>
</evidence>
<evidence type="ECO:0000256" key="1">
    <source>
        <dbReference type="SAM" id="MobiDB-lite"/>
    </source>
</evidence>
<dbReference type="EMBL" id="BJWG01000019">
    <property type="protein sequence ID" value="GEL96378.1"/>
    <property type="molecule type" value="Genomic_DNA"/>
</dbReference>
<dbReference type="Proteomes" id="UP000321720">
    <property type="component" value="Unassembled WGS sequence"/>
</dbReference>
<feature type="region of interest" description="Disordered" evidence="1">
    <location>
        <begin position="365"/>
        <end position="395"/>
    </location>
</feature>
<comment type="caution">
    <text evidence="4">The sequence shown here is derived from an EMBL/GenBank/DDBJ whole genome shotgun (WGS) entry which is preliminary data.</text>
</comment>
<keyword evidence="4" id="KW-0436">Ligase</keyword>
<name>A0A511JEG1_9CELL</name>
<sequence length="395" mass="40065">MSRPLRDVVVADPSLPADLARALAGTGPAVRVVPSAVAGSVPSPTSVPDEVAVAVATSGSTGEPRTVLLGAAALHASAQATHARLSGPGRWLLALPVDHVAGLQVLVRSTLAGTTPVTLPPGPFTAAGFAVATARLDRSAPRYTSLVPTQLGRVLDDPAARDALVTFDAVLVGGAATPTALLERARDAGARVVTTYGMTETCGGCVYDGRPLDGVRVRLSDEGRILLAGDVLATGYAQRPDLDAAAFVTFDNVPHLRTSDLGRLDGDVLTVLGRADDVLVTGGVNVAPAAVEDVLAALPSVAHALVVGVPDDEWGQCVTALVVPRAGLAAPTLDELRAAVLATLGPAHAPRALVVVDGLPLRGPGKPDRAAATSIATAARQDPRPQPTSPIRSHT</sequence>
<dbReference type="RefSeq" id="WP_146844008.1">
    <property type="nucleotide sequence ID" value="NZ_BJWG01000019.1"/>
</dbReference>
<dbReference type="Gene3D" id="3.40.50.12780">
    <property type="entry name" value="N-terminal domain of ligase-like"/>
    <property type="match status" value="1"/>
</dbReference>
<dbReference type="GO" id="GO:0016878">
    <property type="term" value="F:acid-thiol ligase activity"/>
    <property type="evidence" value="ECO:0007669"/>
    <property type="project" value="UniProtKB-ARBA"/>
</dbReference>
<dbReference type="PANTHER" id="PTHR43767:SF1">
    <property type="entry name" value="NONRIBOSOMAL PEPTIDE SYNTHASE PES1 (EUROFUNG)-RELATED"/>
    <property type="match status" value="1"/>
</dbReference>
<feature type="domain" description="AMP-binding enzyme C-terminal" evidence="3">
    <location>
        <begin position="291"/>
        <end position="366"/>
    </location>
</feature>
<feature type="domain" description="AMP-dependent synthetase/ligase" evidence="2">
    <location>
        <begin position="40"/>
        <end position="219"/>
    </location>
</feature>
<dbReference type="Pfam" id="PF00501">
    <property type="entry name" value="AMP-binding"/>
    <property type="match status" value="1"/>
</dbReference>